<evidence type="ECO:0000313" key="1">
    <source>
        <dbReference type="EMBL" id="KAJ5179165.1"/>
    </source>
</evidence>
<reference evidence="1" key="2">
    <citation type="journal article" date="2023" name="IMA Fungus">
        <title>Comparative genomic study of the Penicillium genus elucidates a diverse pangenome and 15 lateral gene transfer events.</title>
        <authorList>
            <person name="Petersen C."/>
            <person name="Sorensen T."/>
            <person name="Nielsen M.R."/>
            <person name="Sondergaard T.E."/>
            <person name="Sorensen J.L."/>
            <person name="Fitzpatrick D.A."/>
            <person name="Frisvad J.C."/>
            <person name="Nielsen K.L."/>
        </authorList>
    </citation>
    <scope>NUCLEOTIDE SEQUENCE</scope>
    <source>
        <strain evidence="1">IBT 21917</strain>
    </source>
</reference>
<keyword evidence="2" id="KW-1185">Reference proteome</keyword>
<reference evidence="1" key="1">
    <citation type="submission" date="2022-11" db="EMBL/GenBank/DDBJ databases">
        <authorList>
            <person name="Petersen C."/>
        </authorList>
    </citation>
    <scope>NUCLEOTIDE SEQUENCE</scope>
    <source>
        <strain evidence="1">IBT 21917</strain>
    </source>
</reference>
<proteinExistence type="predicted"/>
<evidence type="ECO:0000313" key="2">
    <source>
        <dbReference type="Proteomes" id="UP001146351"/>
    </source>
</evidence>
<dbReference type="OrthoDB" id="4363099at2759"/>
<gene>
    <name evidence="1" type="ORF">N7492_002375</name>
</gene>
<dbReference type="AlphaFoldDB" id="A0A9W9IIF2"/>
<accession>A0A9W9IIF2</accession>
<name>A0A9W9IIF2_9EURO</name>
<dbReference type="Proteomes" id="UP001146351">
    <property type="component" value="Unassembled WGS sequence"/>
</dbReference>
<protein>
    <submittedName>
        <fullName evidence="1">Uncharacterized protein</fullName>
    </submittedName>
</protein>
<organism evidence="1 2">
    <name type="scientific">Penicillium capsulatum</name>
    <dbReference type="NCBI Taxonomy" id="69766"/>
    <lineage>
        <taxon>Eukaryota</taxon>
        <taxon>Fungi</taxon>
        <taxon>Dikarya</taxon>
        <taxon>Ascomycota</taxon>
        <taxon>Pezizomycotina</taxon>
        <taxon>Eurotiomycetes</taxon>
        <taxon>Eurotiomycetidae</taxon>
        <taxon>Eurotiales</taxon>
        <taxon>Aspergillaceae</taxon>
        <taxon>Penicillium</taxon>
    </lineage>
</organism>
<sequence>MENVTLKRTMLATHFLLHDEDGTTGPVCRSFQNYSDATAFLDDMEKALLKNASSAQIYNENPIFQCQYALINLKWSGTTFIMRRGSDDWQALVDRVGCAWTAKANGELNVVEFVIEVKFKN</sequence>
<dbReference type="EMBL" id="JAPQKO010000002">
    <property type="protein sequence ID" value="KAJ5179165.1"/>
    <property type="molecule type" value="Genomic_DNA"/>
</dbReference>
<comment type="caution">
    <text evidence="1">The sequence shown here is derived from an EMBL/GenBank/DDBJ whole genome shotgun (WGS) entry which is preliminary data.</text>
</comment>